<feature type="transmembrane region" description="Helical" evidence="2">
    <location>
        <begin position="90"/>
        <end position="110"/>
    </location>
</feature>
<dbReference type="PATRIC" id="fig|29422.6.peg.1358"/>
<keyword evidence="2 3" id="KW-0812">Transmembrane</keyword>
<dbReference type="RefSeq" id="WP_058441350.1">
    <property type="nucleotide sequence ID" value="NZ_CAAAHU010000006.1"/>
</dbReference>
<feature type="transmembrane region" description="Helical" evidence="2">
    <location>
        <begin position="160"/>
        <end position="180"/>
    </location>
</feature>
<feature type="region of interest" description="Disordered" evidence="1">
    <location>
        <begin position="555"/>
        <end position="599"/>
    </location>
</feature>
<feature type="region of interest" description="Disordered" evidence="1">
    <location>
        <begin position="637"/>
        <end position="680"/>
    </location>
</feature>
<feature type="transmembrane region" description="Helical" evidence="2">
    <location>
        <begin position="525"/>
        <end position="544"/>
    </location>
</feature>
<keyword evidence="2" id="KW-0472">Membrane</keyword>
<name>A0A0W0SNY3_9GAMM</name>
<feature type="transmembrane region" description="Helical" evidence="2">
    <location>
        <begin position="230"/>
        <end position="247"/>
    </location>
</feature>
<gene>
    <name evidence="3" type="ORF">Lbru_1282</name>
</gene>
<feature type="compositionally biased region" description="Polar residues" evidence="1">
    <location>
        <begin position="590"/>
        <end position="599"/>
    </location>
</feature>
<accession>A0A0W0SNY3</accession>
<keyword evidence="2" id="KW-1133">Transmembrane helix</keyword>
<evidence type="ECO:0000256" key="2">
    <source>
        <dbReference type="SAM" id="Phobius"/>
    </source>
</evidence>
<sequence length="680" mass="75217">MTTESVSDNPKEKLENSSNVYLIAGRMDAQARLLAKRLHELGYIYALYGALDGLSLSYSMIKYSFDLLCTSSNTSSSDVMHEWMLTPEGLAIAASSTITVVVFSLLANHFKDDDKNQFKGFIAAIWPYLRDTMKGLKNAYKGFRSAIQVIELLGGQNLRYMIVPVGVLLGVLSAVNRIWFRYHVNLRKDMMRANANLLAEIQDAECLSLEEIEKKRTLIQSQTLSKRRQMLLSAAYGGIVDGLYLYIGVLGLCSLAPPVFTAMAIFCSIYFLACIATRVYEEYDFQRRLVITQAKIDLALCGKTLETQINELNDLWLMIAEQGSTPDRITKQQELTDMIGHLHGQFEKKRAYLRELSTLSYSSALLAGMKNGLAAYGALASAMFAIATVIVLASASFPPTLLIACITMGMGLLIGFTIHAIVHAYRHQVKQEQELDNNPHDEKLNEILHVLKTTKQQVGELKPEKVKTAISDGMIVDPSPQFFFQEWFEVVRSFFSGLGKGSKAVDFTMNNFQERDDMGHYHDTPIMLGVTVVSAVVHAIALALRAQARAFGRNPIDSIPNAKIGSTKESIPTPLSGGLDPASQRRSDSPGMNSPSVANDINIDIPIITSPTTNTRISPFHTSSGYSLFSFFSSSKEGQQKSRSEGMVRSQSAQDLSEMENKNTAPPVPPTMPSPSTQYW</sequence>
<feature type="transmembrane region" description="Helical" evidence="2">
    <location>
        <begin position="401"/>
        <end position="422"/>
    </location>
</feature>
<organism evidence="3 4">
    <name type="scientific">Legionella brunensis</name>
    <dbReference type="NCBI Taxonomy" id="29422"/>
    <lineage>
        <taxon>Bacteria</taxon>
        <taxon>Pseudomonadati</taxon>
        <taxon>Pseudomonadota</taxon>
        <taxon>Gammaproteobacteria</taxon>
        <taxon>Legionellales</taxon>
        <taxon>Legionellaceae</taxon>
        <taxon>Legionella</taxon>
    </lineage>
</organism>
<comment type="caution">
    <text evidence="3">The sequence shown here is derived from an EMBL/GenBank/DDBJ whole genome shotgun (WGS) entry which is preliminary data.</text>
</comment>
<proteinExistence type="predicted"/>
<feature type="transmembrane region" description="Helical" evidence="2">
    <location>
        <begin position="259"/>
        <end position="280"/>
    </location>
</feature>
<dbReference type="AlphaFoldDB" id="A0A0W0SNY3"/>
<keyword evidence="4" id="KW-1185">Reference proteome</keyword>
<evidence type="ECO:0000313" key="3">
    <source>
        <dbReference type="EMBL" id="KTC85067.1"/>
    </source>
</evidence>
<dbReference type="OrthoDB" id="5634904at2"/>
<protein>
    <submittedName>
        <fullName evidence="3">Transmembrane protein</fullName>
    </submittedName>
</protein>
<dbReference type="EMBL" id="LNXV01000008">
    <property type="protein sequence ID" value="KTC85067.1"/>
    <property type="molecule type" value="Genomic_DNA"/>
</dbReference>
<feature type="transmembrane region" description="Helical" evidence="2">
    <location>
        <begin position="373"/>
        <end position="395"/>
    </location>
</feature>
<evidence type="ECO:0000313" key="4">
    <source>
        <dbReference type="Proteomes" id="UP000054742"/>
    </source>
</evidence>
<evidence type="ECO:0000256" key="1">
    <source>
        <dbReference type="SAM" id="MobiDB-lite"/>
    </source>
</evidence>
<reference evidence="3 4" key="1">
    <citation type="submission" date="2015-11" db="EMBL/GenBank/DDBJ databases">
        <title>Genomic analysis of 38 Legionella species identifies large and diverse effector repertoires.</title>
        <authorList>
            <person name="Burstein D."/>
            <person name="Amaro F."/>
            <person name="Zusman T."/>
            <person name="Lifshitz Z."/>
            <person name="Cohen O."/>
            <person name="Gilbert J.A."/>
            <person name="Pupko T."/>
            <person name="Shuman H.A."/>
            <person name="Segal G."/>
        </authorList>
    </citation>
    <scope>NUCLEOTIDE SEQUENCE [LARGE SCALE GENOMIC DNA]</scope>
    <source>
        <strain evidence="3 4">ATCC 43878</strain>
    </source>
</reference>
<dbReference type="Proteomes" id="UP000054742">
    <property type="component" value="Unassembled WGS sequence"/>
</dbReference>